<accession>A0A947DA47</accession>
<evidence type="ECO:0000313" key="2">
    <source>
        <dbReference type="EMBL" id="MBT9291297.1"/>
    </source>
</evidence>
<organism evidence="2 3">
    <name type="scientific">Prosthecodimorpha staleyi</name>
    <dbReference type="NCBI Taxonomy" id="2840188"/>
    <lineage>
        <taxon>Bacteria</taxon>
        <taxon>Pseudomonadati</taxon>
        <taxon>Pseudomonadota</taxon>
        <taxon>Alphaproteobacteria</taxon>
        <taxon>Hyphomicrobiales</taxon>
        <taxon>Ancalomicrobiaceae</taxon>
        <taxon>Prosthecodimorpha</taxon>
    </lineage>
</organism>
<name>A0A947DA47_9HYPH</name>
<gene>
    <name evidence="2" type="ORF">KL771_17655</name>
</gene>
<proteinExistence type="predicted"/>
<comment type="caution">
    <text evidence="2">The sequence shown here is derived from an EMBL/GenBank/DDBJ whole genome shotgun (WGS) entry which is preliminary data.</text>
</comment>
<protein>
    <submittedName>
        <fullName evidence="2">Uncharacterized protein</fullName>
    </submittedName>
</protein>
<reference evidence="2 3" key="1">
    <citation type="submission" date="2021-06" db="EMBL/GenBank/DDBJ databases">
        <authorList>
            <person name="Grouzdev D.S."/>
            <person name="Koziaeva V."/>
        </authorList>
    </citation>
    <scope>NUCLEOTIDE SEQUENCE [LARGE SCALE GENOMIC DNA]</scope>
    <source>
        <strain evidence="2 3">22</strain>
    </source>
</reference>
<feature type="chain" id="PRO_5037659452" evidence="1">
    <location>
        <begin position="34"/>
        <end position="93"/>
    </location>
</feature>
<keyword evidence="1" id="KW-0732">Signal</keyword>
<dbReference type="Proteomes" id="UP000766595">
    <property type="component" value="Unassembled WGS sequence"/>
</dbReference>
<evidence type="ECO:0000313" key="3">
    <source>
        <dbReference type="Proteomes" id="UP000766595"/>
    </source>
</evidence>
<feature type="signal peptide" evidence="1">
    <location>
        <begin position="1"/>
        <end position="33"/>
    </location>
</feature>
<keyword evidence="3" id="KW-1185">Reference proteome</keyword>
<sequence length="93" mass="9894">MPVAATPFRRPRLAAPAVLLFAALLLGGGSAQADYESYGVFCASGRIEVDSRSAEQMQSNRGACQFARFPTRSDAENFARRNFGGVGGTCSCR</sequence>
<dbReference type="EMBL" id="JAHHZF010000008">
    <property type="protein sequence ID" value="MBT9291297.1"/>
    <property type="molecule type" value="Genomic_DNA"/>
</dbReference>
<dbReference type="RefSeq" id="WP_261969856.1">
    <property type="nucleotide sequence ID" value="NZ_JAHHZF010000008.1"/>
</dbReference>
<evidence type="ECO:0000256" key="1">
    <source>
        <dbReference type="SAM" id="SignalP"/>
    </source>
</evidence>
<dbReference type="AlphaFoldDB" id="A0A947DA47"/>